<keyword evidence="8" id="KW-0131">Cell cycle</keyword>
<dbReference type="GO" id="GO:0005737">
    <property type="term" value="C:cytoplasm"/>
    <property type="evidence" value="ECO:0007669"/>
    <property type="project" value="UniProtKB-SubCell"/>
</dbReference>
<comment type="subcellular location">
    <subcellularLocation>
        <location evidence="1">Cytoplasm</location>
    </subcellularLocation>
</comment>
<keyword evidence="4" id="KW-0159">Chromosome partition</keyword>
<evidence type="ECO:0000256" key="6">
    <source>
        <dbReference type="ARBA" id="ARBA00023125"/>
    </source>
</evidence>
<evidence type="ECO:0000256" key="8">
    <source>
        <dbReference type="ARBA" id="ARBA00023306"/>
    </source>
</evidence>
<evidence type="ECO:0000313" key="14">
    <source>
        <dbReference type="Proteomes" id="UP000594943"/>
    </source>
</evidence>
<evidence type="ECO:0000259" key="11">
    <source>
        <dbReference type="PROSITE" id="PS51898"/>
    </source>
</evidence>
<evidence type="ECO:0000256" key="2">
    <source>
        <dbReference type="ARBA" id="ARBA00022490"/>
    </source>
</evidence>
<dbReference type="InterPro" id="IPR010998">
    <property type="entry name" value="Integrase_recombinase_N"/>
</dbReference>
<evidence type="ECO:0000313" key="13">
    <source>
        <dbReference type="EMBL" id="QPS41989.1"/>
    </source>
</evidence>
<evidence type="ECO:0000256" key="7">
    <source>
        <dbReference type="ARBA" id="ARBA00023172"/>
    </source>
</evidence>
<dbReference type="KEGG" id="bhg:I6G56_00220"/>
<protein>
    <submittedName>
        <fullName evidence="13">Site-specific integrase</fullName>
    </submittedName>
</protein>
<keyword evidence="2" id="KW-0963">Cytoplasm</keyword>
<evidence type="ECO:0000256" key="1">
    <source>
        <dbReference type="ARBA" id="ARBA00004496"/>
    </source>
</evidence>
<gene>
    <name evidence="13" type="ORF">I6G56_00220</name>
</gene>
<evidence type="ECO:0000256" key="3">
    <source>
        <dbReference type="ARBA" id="ARBA00022618"/>
    </source>
</evidence>
<dbReference type="Pfam" id="PF12482">
    <property type="entry name" value="DUF3701"/>
    <property type="match status" value="1"/>
</dbReference>
<keyword evidence="6 9" id="KW-0238">DNA-binding</keyword>
<dbReference type="GO" id="GO:0003677">
    <property type="term" value="F:DNA binding"/>
    <property type="evidence" value="ECO:0007669"/>
    <property type="project" value="UniProtKB-UniRule"/>
</dbReference>
<keyword evidence="3" id="KW-0132">Cell division</keyword>
<dbReference type="PROSITE" id="PS51898">
    <property type="entry name" value="TYR_RECOMBINASE"/>
    <property type="match status" value="1"/>
</dbReference>
<dbReference type="Proteomes" id="UP000594943">
    <property type="component" value="Plasmid unnamed"/>
</dbReference>
<keyword evidence="7" id="KW-0233">DNA recombination</keyword>
<dbReference type="InterPro" id="IPR044068">
    <property type="entry name" value="CB"/>
</dbReference>
<dbReference type="PROSITE" id="PS51900">
    <property type="entry name" value="CB"/>
    <property type="match status" value="1"/>
</dbReference>
<dbReference type="PANTHER" id="PTHR30349:SF77">
    <property type="entry name" value="TYROSINE RECOMBINASE XERC"/>
    <property type="match status" value="1"/>
</dbReference>
<dbReference type="Gene3D" id="1.10.443.10">
    <property type="entry name" value="Intergrase catalytic core"/>
    <property type="match status" value="1"/>
</dbReference>
<dbReference type="Pfam" id="PF00589">
    <property type="entry name" value="Phage_integrase"/>
    <property type="match status" value="1"/>
</dbReference>
<dbReference type="AlphaFoldDB" id="A0A7T2TXQ7"/>
<feature type="region of interest" description="Disordered" evidence="10">
    <location>
        <begin position="1"/>
        <end position="45"/>
    </location>
</feature>
<dbReference type="GO" id="GO:0007059">
    <property type="term" value="P:chromosome segregation"/>
    <property type="evidence" value="ECO:0007669"/>
    <property type="project" value="UniProtKB-KW"/>
</dbReference>
<evidence type="ECO:0000256" key="5">
    <source>
        <dbReference type="ARBA" id="ARBA00022908"/>
    </source>
</evidence>
<organism evidence="13 14">
    <name type="scientific">Burkholderia humptydooensis</name>
    <dbReference type="NCBI Taxonomy" id="430531"/>
    <lineage>
        <taxon>Bacteria</taxon>
        <taxon>Pseudomonadati</taxon>
        <taxon>Pseudomonadota</taxon>
        <taxon>Betaproteobacteria</taxon>
        <taxon>Burkholderiales</taxon>
        <taxon>Burkholderiaceae</taxon>
        <taxon>Burkholderia</taxon>
        <taxon>pseudomallei group</taxon>
    </lineage>
</organism>
<dbReference type="GO" id="GO:0006310">
    <property type="term" value="P:DNA recombination"/>
    <property type="evidence" value="ECO:0007669"/>
    <property type="project" value="UniProtKB-KW"/>
</dbReference>
<dbReference type="InterPro" id="IPR013762">
    <property type="entry name" value="Integrase-like_cat_sf"/>
</dbReference>
<name>A0A7T2TXQ7_9BURK</name>
<dbReference type="EMBL" id="CP065685">
    <property type="protein sequence ID" value="QPS41989.1"/>
    <property type="molecule type" value="Genomic_DNA"/>
</dbReference>
<reference evidence="13 14" key="1">
    <citation type="submission" date="2020-12" db="EMBL/GenBank/DDBJ databases">
        <title>FDA dAtabase for Regulatory Grade micrObial Sequences (FDA-ARGOS): Supporting development and validation of Infectious Disease Dx tests.</title>
        <authorList>
            <person name="Nelson B."/>
            <person name="Plummer A."/>
            <person name="Tallon L."/>
            <person name="Sadzewicz L."/>
            <person name="Zhao X."/>
            <person name="Boylan J."/>
            <person name="Ott S."/>
            <person name="Bowen H."/>
            <person name="Vavikolanu K."/>
            <person name="Mehta A."/>
            <person name="Aluvathingal J."/>
            <person name="Nadendla S."/>
            <person name="Myers T."/>
            <person name="Yan Y."/>
            <person name="Sichtig H."/>
        </authorList>
    </citation>
    <scope>NUCLEOTIDE SEQUENCE [LARGE SCALE GENOMIC DNA]</scope>
    <source>
        <strain evidence="13 14">FDAARGOS_899</strain>
        <plasmid evidence="13 14">unnamed</plasmid>
    </source>
</reference>
<dbReference type="InterPro" id="IPR050090">
    <property type="entry name" value="Tyrosine_recombinase_XerCD"/>
</dbReference>
<evidence type="ECO:0000256" key="4">
    <source>
        <dbReference type="ARBA" id="ARBA00022829"/>
    </source>
</evidence>
<keyword evidence="13" id="KW-0614">Plasmid</keyword>
<dbReference type="Gene3D" id="1.10.150.130">
    <property type="match status" value="1"/>
</dbReference>
<feature type="domain" description="Tyr recombinase" evidence="11">
    <location>
        <begin position="459"/>
        <end position="674"/>
    </location>
</feature>
<dbReference type="InterPro" id="IPR011010">
    <property type="entry name" value="DNA_brk_join_enz"/>
</dbReference>
<evidence type="ECO:0000256" key="9">
    <source>
        <dbReference type="PROSITE-ProRule" id="PRU01248"/>
    </source>
</evidence>
<sequence length="808" mass="88136">MSRTDSRTPAAHEGPVPRSTGRRVGGLVSGSGHRRDHRRATDSSRPLLRLTTSHFALYRAYLEGLDEPTMHAHYGVPGTDVRVTRRTLAMLRDTLTIAARRARDIDAAHLLRLKPGSLPRDAHAGGAEGGAVEVPTLEAFRESVDPDAFYSERELVALYVDTYPPASSPELDRKVARNRRLRDRQDAALARMEASLVEAPQPTHTLDGWFDAKLVARLAAVGITTFAELLALIHARRRRWYRAVPRLGAIGAQRVTDFVAQHPDTLGYLSPLAVTPRRQLAPSHPALQPVAGAGADVVPLEALRVPAALDGSAGLNRAPVPAHQAELNTDLQAVHAWISIRGARSEATRRAYRREAERLLLWAIVVKGKPLSSLNTPDCAEYLDAFLRNPQPAARWIGRGRVERFDPAWRPFVGPLSERSRDTARRILNAMGAWLVGQQYLRVNPFAGLPAAPAVALDTTGRTLTRAQWQYVLQTVFRPVSAFDAAGEQAATARDAFGLLFAYATGLRRAELAAATTGALTRTALDGALDDAWSLRVLGKGRRARTVPMPRRLIDALRAQLRTRPVPLTLETAPADTPLIAHLVTGEALHPDVVGRLFKGIFARAADQLATTYPNAAADLRRASTHWLRHTFANHGLDAGADLRDMQELLGHASLATTTRYTKADAARQFQSVEAFFNAALDGAEPAAAAGAPATSTPASAAETFRADARPAAQWVDVHVTLRVEPKRAGGRGRARVLERVEREVLAGVVRTPTRDGVTVLQVPFENDDAFDRRVDDLLVAIALTAEQHRCTSESEAWAEVAGERWTW</sequence>
<geneLocation type="plasmid" evidence="13 14">
    <name>unnamed</name>
</geneLocation>
<dbReference type="SUPFAM" id="SSF56349">
    <property type="entry name" value="DNA breaking-rejoining enzymes"/>
    <property type="match status" value="1"/>
</dbReference>
<dbReference type="InterPro" id="IPR022169">
    <property type="entry name" value="DUF3701"/>
</dbReference>
<evidence type="ECO:0000256" key="10">
    <source>
        <dbReference type="SAM" id="MobiDB-lite"/>
    </source>
</evidence>
<dbReference type="InterPro" id="IPR002104">
    <property type="entry name" value="Integrase_catalytic"/>
</dbReference>
<keyword evidence="5" id="KW-0229">DNA integration</keyword>
<accession>A0A7T2TXQ7</accession>
<evidence type="ECO:0000259" key="12">
    <source>
        <dbReference type="PROSITE" id="PS51900"/>
    </source>
</evidence>
<dbReference type="GO" id="GO:0015074">
    <property type="term" value="P:DNA integration"/>
    <property type="evidence" value="ECO:0007669"/>
    <property type="project" value="UniProtKB-KW"/>
</dbReference>
<feature type="domain" description="Core-binding (CB)" evidence="12">
    <location>
        <begin position="328"/>
        <end position="436"/>
    </location>
</feature>
<dbReference type="PANTHER" id="PTHR30349">
    <property type="entry name" value="PHAGE INTEGRASE-RELATED"/>
    <property type="match status" value="1"/>
</dbReference>
<proteinExistence type="predicted"/>
<dbReference type="GO" id="GO:0051301">
    <property type="term" value="P:cell division"/>
    <property type="evidence" value="ECO:0007669"/>
    <property type="project" value="UniProtKB-KW"/>
</dbReference>